<dbReference type="EMBL" id="JAEHFX010000005">
    <property type="protein sequence ID" value="MBK0403482.1"/>
    <property type="molecule type" value="Genomic_DNA"/>
</dbReference>
<dbReference type="RefSeq" id="WP_200506238.1">
    <property type="nucleotide sequence ID" value="NZ_JAEHFX010000005.1"/>
</dbReference>
<evidence type="ECO:0000313" key="2">
    <source>
        <dbReference type="Proteomes" id="UP000644147"/>
    </source>
</evidence>
<evidence type="ECO:0008006" key="3">
    <source>
        <dbReference type="Google" id="ProtNLM"/>
    </source>
</evidence>
<sequence length="339" mass="37301">MHTKLLLFAALTIAFSGCGSEEKSANKNAGNHRLKTTQTASGKMKARVENTIALDSIPSGSGLVRSGENFHLISDDSPYFFKLDAAFNVLEKNAIPRHQKTLDFRIPKSSKPDYESACLGKMNGETYLLAFASGSKSPERDSLLVVNLNDVKNAKTYSLRPFYELIKTQANLTDEDINVEGSAMIGETLYLFNRGKNVLVQTNWPKTLAFLTQKVAAPEIKTYRLKLPQIKGIDPGFSGACQLGNENKILFTASVENTKNWIEDGEILGSFIGIINVEKLTSQPLEKVALLTNKTGQTVIEKVESIEFLSREPDGTLKVFCLTDDDQGGSNILDINLQE</sequence>
<dbReference type="Proteomes" id="UP000644147">
    <property type="component" value="Unassembled WGS sequence"/>
</dbReference>
<name>A0ABS1C255_9BACT</name>
<reference evidence="1 2" key="1">
    <citation type="submission" date="2020-12" db="EMBL/GenBank/DDBJ databases">
        <title>Bacterial novel species Adhaeribacter sp. BT258 isolated from soil.</title>
        <authorList>
            <person name="Jung H.-Y."/>
        </authorList>
    </citation>
    <scope>NUCLEOTIDE SEQUENCE [LARGE SCALE GENOMIC DNA]</scope>
    <source>
        <strain evidence="1 2">BT258</strain>
    </source>
</reference>
<dbReference type="Pfam" id="PF22000">
    <property type="entry name" value="DUF6929"/>
    <property type="match status" value="1"/>
</dbReference>
<accession>A0ABS1C255</accession>
<protein>
    <recommendedName>
        <fullName evidence="3">Lipoprotein</fullName>
    </recommendedName>
</protein>
<proteinExistence type="predicted"/>
<gene>
    <name evidence="1" type="ORF">I5M27_10835</name>
</gene>
<evidence type="ECO:0000313" key="1">
    <source>
        <dbReference type="EMBL" id="MBK0403482.1"/>
    </source>
</evidence>
<dbReference type="PROSITE" id="PS51257">
    <property type="entry name" value="PROKAR_LIPOPROTEIN"/>
    <property type="match status" value="1"/>
</dbReference>
<dbReference type="InterPro" id="IPR053851">
    <property type="entry name" value="DUF6929"/>
</dbReference>
<keyword evidence="2" id="KW-1185">Reference proteome</keyword>
<organism evidence="1 2">
    <name type="scientific">Adhaeribacter terrigena</name>
    <dbReference type="NCBI Taxonomy" id="2793070"/>
    <lineage>
        <taxon>Bacteria</taxon>
        <taxon>Pseudomonadati</taxon>
        <taxon>Bacteroidota</taxon>
        <taxon>Cytophagia</taxon>
        <taxon>Cytophagales</taxon>
        <taxon>Hymenobacteraceae</taxon>
        <taxon>Adhaeribacter</taxon>
    </lineage>
</organism>
<comment type="caution">
    <text evidence="1">The sequence shown here is derived from an EMBL/GenBank/DDBJ whole genome shotgun (WGS) entry which is preliminary data.</text>
</comment>